<dbReference type="Proteomes" id="UP000077961">
    <property type="component" value="Unassembled WGS sequence"/>
</dbReference>
<dbReference type="PRINTS" id="PR00909">
    <property type="entry name" value="SPERMDNBNDNG"/>
</dbReference>
<comment type="similarity">
    <text evidence="5">Belongs to the bacterial solute-binding protein PotD/PotF family.</text>
</comment>
<comment type="caution">
    <text evidence="6">The sequence shown here is derived from an EMBL/GenBank/DDBJ whole genome shotgun (WGS) entry which is preliminary data.</text>
</comment>
<dbReference type="PANTHER" id="PTHR30222">
    <property type="entry name" value="SPERMIDINE/PUTRESCINE-BINDING PERIPLASMIC PROTEIN"/>
    <property type="match status" value="1"/>
</dbReference>
<evidence type="ECO:0000256" key="4">
    <source>
        <dbReference type="ARBA" id="ARBA00022764"/>
    </source>
</evidence>
<comment type="subcellular location">
    <subcellularLocation>
        <location evidence="1 5">Periplasm</location>
    </subcellularLocation>
</comment>
<keyword evidence="4 5" id="KW-0574">Periplasm</keyword>
<dbReference type="Proteomes" id="UP000078116">
    <property type="component" value="Unassembled WGS sequence"/>
</dbReference>
<evidence type="ECO:0000256" key="2">
    <source>
        <dbReference type="ARBA" id="ARBA00022448"/>
    </source>
</evidence>
<evidence type="ECO:0000256" key="1">
    <source>
        <dbReference type="ARBA" id="ARBA00004418"/>
    </source>
</evidence>
<protein>
    <recommendedName>
        <fullName evidence="5">Putrescine-binding periplasmic protein</fullName>
    </recommendedName>
</protein>
<dbReference type="Gene3D" id="3.40.190.10">
    <property type="entry name" value="Periplasmic binding protein-like II"/>
    <property type="match status" value="2"/>
</dbReference>
<keyword evidence="2 5" id="KW-0813">Transport</keyword>
<dbReference type="RefSeq" id="WP_064265181.1">
    <property type="nucleotide sequence ID" value="NZ_LXJZ01000020.1"/>
</dbReference>
<organism evidence="6 9">
    <name type="scientific">Paraburkholderia ginsengiterrae</name>
    <dbReference type="NCBI Taxonomy" id="1462993"/>
    <lineage>
        <taxon>Bacteria</taxon>
        <taxon>Pseudomonadati</taxon>
        <taxon>Pseudomonadota</taxon>
        <taxon>Betaproteobacteria</taxon>
        <taxon>Burkholderiales</taxon>
        <taxon>Burkholderiaceae</taxon>
        <taxon>Paraburkholderia</taxon>
    </lineage>
</organism>
<dbReference type="InterPro" id="IPR001188">
    <property type="entry name" value="Sperm_putr-bd"/>
</dbReference>
<dbReference type="PANTHER" id="PTHR30222:SF12">
    <property type="entry name" value="NORSPERMIDINE SENSOR"/>
    <property type="match status" value="1"/>
</dbReference>
<sequence>MTIRHRISVITGTLVALGVMTLGANHAEAEDLNVYNWSDNIADDTVSGFEKQTSIHTRYDVYDGDDTLQAKLLSGSSGYDVVVPSSAYAAKQIEAGVYRKLDKSKIPNLANLDPLLMKMLASADPGNQYMVPWSWGTDGIGYNATKVTQILGKDAPYDSWDLLFNPQYVSRLKSCGVSVLDSPEDAFSVGLVYLHKDPNSRNPADYQAVYQLFKTIRPYITQFNSSGYINDLANNDVCIALAWSGDVGIAKRRAEEAHRSYEIRYVIPNGDGVLWFDLMGVPKDAPHPEAAMLWINYILQPKVSAAITNQVFYPNANAAALNYVKADILKNNAVYPDPDRMKSLTLSQPLPTDIMRLENRLWTQLKSGR</sequence>
<name>A0A1A9MXP4_9BURK</name>
<dbReference type="Pfam" id="PF13416">
    <property type="entry name" value="SBP_bac_8"/>
    <property type="match status" value="1"/>
</dbReference>
<dbReference type="CDD" id="cd13659">
    <property type="entry name" value="PBP2_PotF"/>
    <property type="match status" value="1"/>
</dbReference>
<dbReference type="PIRSF" id="PIRSF019574">
    <property type="entry name" value="Periplasmic_polyamine_BP"/>
    <property type="match status" value="1"/>
</dbReference>
<evidence type="ECO:0000313" key="8">
    <source>
        <dbReference type="Proteomes" id="UP000077961"/>
    </source>
</evidence>
<dbReference type="GO" id="GO:0042597">
    <property type="term" value="C:periplasmic space"/>
    <property type="evidence" value="ECO:0007669"/>
    <property type="project" value="UniProtKB-SubCell"/>
</dbReference>
<dbReference type="InterPro" id="IPR006059">
    <property type="entry name" value="SBP"/>
</dbReference>
<keyword evidence="3" id="KW-0732">Signal</keyword>
<comment type="function">
    <text evidence="5">Required for the activity of the bacterial periplasmic transport system of putrescine.</text>
</comment>
<evidence type="ECO:0000256" key="3">
    <source>
        <dbReference type="ARBA" id="ARBA00022729"/>
    </source>
</evidence>
<evidence type="ECO:0000313" key="7">
    <source>
        <dbReference type="EMBL" id="OAJ63516.1"/>
    </source>
</evidence>
<evidence type="ECO:0000313" key="6">
    <source>
        <dbReference type="EMBL" id="OAJ52151.1"/>
    </source>
</evidence>
<proteinExistence type="inferred from homology"/>
<evidence type="ECO:0000256" key="5">
    <source>
        <dbReference type="PIRNR" id="PIRNR019574"/>
    </source>
</evidence>
<dbReference type="STRING" id="1462993.A6V36_18725"/>
<dbReference type="EMBL" id="LXJZ01000020">
    <property type="protein sequence ID" value="OAJ63516.1"/>
    <property type="molecule type" value="Genomic_DNA"/>
</dbReference>
<dbReference type="OrthoDB" id="9769319at2"/>
<keyword evidence="8" id="KW-1185">Reference proteome</keyword>
<dbReference type="EMBL" id="LXKA01000382">
    <property type="protein sequence ID" value="OAJ52151.1"/>
    <property type="molecule type" value="Genomic_DNA"/>
</dbReference>
<dbReference type="AlphaFoldDB" id="A0A1A9MXP4"/>
<dbReference type="GO" id="GO:0015846">
    <property type="term" value="P:polyamine transport"/>
    <property type="evidence" value="ECO:0007669"/>
    <property type="project" value="InterPro"/>
</dbReference>
<dbReference type="SUPFAM" id="SSF53850">
    <property type="entry name" value="Periplasmic binding protein-like II"/>
    <property type="match status" value="1"/>
</dbReference>
<reference evidence="8 9" key="1">
    <citation type="submission" date="2016-04" db="EMBL/GenBank/DDBJ databases">
        <title>Reclassification of Paraburkholderia panaciterrae (Farh et al. 2015) Dobritsa &amp; Samadpour 2016 as a later homotypic synonym of Paraburkholderia ginsengiterrae (Farh et al. 2015) Dobritsa &amp; Samadpour 2016.</title>
        <authorList>
            <person name="Dobritsa A.P."/>
            <person name="Kutumbaka K."/>
            <person name="Samadpour M."/>
        </authorList>
    </citation>
    <scope>NUCLEOTIDE SEQUENCE [LARGE SCALE GENOMIC DNA]</scope>
    <source>
        <strain evidence="6 9">DCY85</strain>
        <strain evidence="7 8">DCY85-1</strain>
    </source>
</reference>
<evidence type="ECO:0000313" key="9">
    <source>
        <dbReference type="Proteomes" id="UP000078116"/>
    </source>
</evidence>
<gene>
    <name evidence="7" type="ORF">A6V36_18725</name>
    <name evidence="6" type="ORF">A6V37_10905</name>
</gene>
<dbReference type="GO" id="GO:0019808">
    <property type="term" value="F:polyamine binding"/>
    <property type="evidence" value="ECO:0007669"/>
    <property type="project" value="InterPro"/>
</dbReference>
<accession>A0A1A9MXP4</accession>